<feature type="transmembrane region" description="Helical" evidence="14">
    <location>
        <begin position="150"/>
        <end position="170"/>
    </location>
</feature>
<geneLocation type="mitochondrion" evidence="15"/>
<feature type="transmembrane region" description="Helical" evidence="14">
    <location>
        <begin position="182"/>
        <end position="202"/>
    </location>
</feature>
<keyword evidence="8 14" id="KW-1133">Transmembrane helix</keyword>
<sequence>MIDMIEYIMVMLSYMILMINVLVGVAFLTLYERKLLGYAQMRKGPNKLGFIGLFQPFSDAIKLFNKESLKSVSLSYWIYLMSPVFMLMISLFIWVLVPNIFNMWSMELGVLFMLSLMSISVYSVVYSGWASNSIYSTLGMVRSIAQSISYEVSLALILIIFVFLIDSFNLYDMVIFQLNLPILLYLMPMVFIFISSSIAELNRSPFDFVEGESELVSGYNVEYAGGLFAFLFLAEYAMILFTSMVWMIMFVGFLWFNFFCYFYIVLFFSLIIFIRGAYPRFRYDKLMYLSWKIFLPFVLFYFIYVLGVKFLFFFLMN</sequence>
<evidence type="ECO:0000256" key="10">
    <source>
        <dbReference type="ARBA" id="ARBA00023128"/>
    </source>
</evidence>
<accession>A0A8K1TMY5</accession>
<dbReference type="Pfam" id="PF00146">
    <property type="entry name" value="NADHdh"/>
    <property type="match status" value="1"/>
</dbReference>
<keyword evidence="6 12" id="KW-0812">Transmembrane</keyword>
<gene>
    <name evidence="15" type="primary">ND1</name>
</gene>
<dbReference type="PROSITE" id="PS00668">
    <property type="entry name" value="COMPLEX1_ND1_2"/>
    <property type="match status" value="1"/>
</dbReference>
<keyword evidence="7" id="KW-0999">Mitochondrion inner membrane</keyword>
<evidence type="ECO:0000256" key="14">
    <source>
        <dbReference type="SAM" id="Phobius"/>
    </source>
</evidence>
<feature type="transmembrane region" description="Helical" evidence="14">
    <location>
        <begin position="7"/>
        <end position="28"/>
    </location>
</feature>
<evidence type="ECO:0000256" key="2">
    <source>
        <dbReference type="ARBA" id="ARBA00004448"/>
    </source>
</evidence>
<evidence type="ECO:0000256" key="6">
    <source>
        <dbReference type="ARBA" id="ARBA00022692"/>
    </source>
</evidence>
<reference evidence="15" key="1">
    <citation type="submission" date="2021-09" db="EMBL/GenBank/DDBJ databases">
        <title>The complete mitochondrial genome of Syrista parreysii (Spinola, 1843) (Hymenoptera: Cephidae) and phylogenetic analysis.</title>
        <authorList>
            <person name="Liu L."/>
            <person name="Sun Z."/>
            <person name="Niu G."/>
            <person name="Wei M."/>
        </authorList>
    </citation>
    <scope>NUCLEOTIDE SEQUENCE</scope>
</reference>
<dbReference type="GO" id="GO:0003954">
    <property type="term" value="F:NADH dehydrogenase activity"/>
    <property type="evidence" value="ECO:0007669"/>
    <property type="project" value="TreeGrafter"/>
</dbReference>
<feature type="transmembrane region" description="Helical" evidence="14">
    <location>
        <begin position="254"/>
        <end position="274"/>
    </location>
</feature>
<dbReference type="GO" id="GO:0008137">
    <property type="term" value="F:NADH dehydrogenase (ubiquinone) activity"/>
    <property type="evidence" value="ECO:0007669"/>
    <property type="project" value="UniProtKB-EC"/>
</dbReference>
<evidence type="ECO:0000256" key="5">
    <source>
        <dbReference type="ARBA" id="ARBA00022448"/>
    </source>
</evidence>
<evidence type="ECO:0000256" key="12">
    <source>
        <dbReference type="RuleBase" id="RU000471"/>
    </source>
</evidence>
<dbReference type="GO" id="GO:0009060">
    <property type="term" value="P:aerobic respiration"/>
    <property type="evidence" value="ECO:0007669"/>
    <property type="project" value="TreeGrafter"/>
</dbReference>
<evidence type="ECO:0000256" key="1">
    <source>
        <dbReference type="ARBA" id="ARBA00003257"/>
    </source>
</evidence>
<dbReference type="PANTHER" id="PTHR11432:SF3">
    <property type="entry name" value="NADH-UBIQUINONE OXIDOREDUCTASE CHAIN 1"/>
    <property type="match status" value="1"/>
</dbReference>
<name>A0A8K1TMY5_9HYME</name>
<keyword evidence="12" id="KW-0520">NAD</keyword>
<evidence type="ECO:0000256" key="9">
    <source>
        <dbReference type="ARBA" id="ARBA00023075"/>
    </source>
</evidence>
<comment type="catalytic activity">
    <reaction evidence="13">
        <text>a ubiquinone + NADH + 5 H(+)(in) = a ubiquinol + NAD(+) + 4 H(+)(out)</text>
        <dbReference type="Rhea" id="RHEA:29091"/>
        <dbReference type="Rhea" id="RHEA-COMP:9565"/>
        <dbReference type="Rhea" id="RHEA-COMP:9566"/>
        <dbReference type="ChEBI" id="CHEBI:15378"/>
        <dbReference type="ChEBI" id="CHEBI:16389"/>
        <dbReference type="ChEBI" id="CHEBI:17976"/>
        <dbReference type="ChEBI" id="CHEBI:57540"/>
        <dbReference type="ChEBI" id="CHEBI:57945"/>
        <dbReference type="EC" id="7.1.1.2"/>
    </reaction>
</comment>
<keyword evidence="10 13" id="KW-0496">Mitochondrion</keyword>
<evidence type="ECO:0000256" key="3">
    <source>
        <dbReference type="ARBA" id="ARBA00010535"/>
    </source>
</evidence>
<keyword evidence="11 14" id="KW-0472">Membrane</keyword>
<keyword evidence="5" id="KW-0813">Transport</keyword>
<dbReference type="PROSITE" id="PS00667">
    <property type="entry name" value="COMPLEX1_ND1_1"/>
    <property type="match status" value="1"/>
</dbReference>
<dbReference type="PANTHER" id="PTHR11432">
    <property type="entry name" value="NADH DEHYDROGENASE SUBUNIT 1"/>
    <property type="match status" value="1"/>
</dbReference>
<evidence type="ECO:0000256" key="13">
    <source>
        <dbReference type="RuleBase" id="RU000473"/>
    </source>
</evidence>
<dbReference type="EMBL" id="OK104785">
    <property type="protein sequence ID" value="UGN61588.1"/>
    <property type="molecule type" value="Genomic_DNA"/>
</dbReference>
<dbReference type="EC" id="7.1.1.2" evidence="13"/>
<evidence type="ECO:0000256" key="4">
    <source>
        <dbReference type="ARBA" id="ARBA00021009"/>
    </source>
</evidence>
<comment type="subcellular location">
    <subcellularLocation>
        <location evidence="2 12">Mitochondrion inner membrane</location>
        <topology evidence="2 12">Multi-pass membrane protein</topology>
    </subcellularLocation>
</comment>
<dbReference type="HAMAP" id="MF_01350">
    <property type="entry name" value="NDH1_NuoH"/>
    <property type="match status" value="1"/>
</dbReference>
<dbReference type="InterPro" id="IPR018086">
    <property type="entry name" value="NADH_UbQ_OxRdtase_su1_CS"/>
</dbReference>
<evidence type="ECO:0000313" key="15">
    <source>
        <dbReference type="EMBL" id="UGN61588.1"/>
    </source>
</evidence>
<evidence type="ECO:0000256" key="8">
    <source>
        <dbReference type="ARBA" id="ARBA00022989"/>
    </source>
</evidence>
<feature type="transmembrane region" description="Helical" evidence="14">
    <location>
        <begin position="76"/>
        <end position="97"/>
    </location>
</feature>
<proteinExistence type="inferred from homology"/>
<organism evidence="15">
    <name type="scientific">Syrista parreyssii</name>
    <dbReference type="NCBI Taxonomy" id="1090889"/>
    <lineage>
        <taxon>Eukaryota</taxon>
        <taxon>Metazoa</taxon>
        <taxon>Ecdysozoa</taxon>
        <taxon>Arthropoda</taxon>
        <taxon>Hexapoda</taxon>
        <taxon>Insecta</taxon>
        <taxon>Pterygota</taxon>
        <taxon>Neoptera</taxon>
        <taxon>Endopterygota</taxon>
        <taxon>Hymenoptera</taxon>
        <taxon>Cephoidea</taxon>
        <taxon>Cephidae</taxon>
        <taxon>Syrista</taxon>
    </lineage>
</organism>
<evidence type="ECO:0000256" key="7">
    <source>
        <dbReference type="ARBA" id="ARBA00022792"/>
    </source>
</evidence>
<comment type="similarity">
    <text evidence="3 12">Belongs to the complex I subunit 1 family.</text>
</comment>
<comment type="function">
    <text evidence="1">Core subunit of the mitochondrial membrane respiratory chain NADH dehydrogenase (Complex I) that is believed to belong to the minimal assembly required for catalysis. Complex I functions in the transfer of electrons from NADH to the respiratory chain. The immediate electron acceptor for the enzyme is believed to be ubiquinone.</text>
</comment>
<feature type="transmembrane region" description="Helical" evidence="14">
    <location>
        <begin position="223"/>
        <end position="248"/>
    </location>
</feature>
<evidence type="ECO:0000256" key="11">
    <source>
        <dbReference type="ARBA" id="ARBA00023136"/>
    </source>
</evidence>
<feature type="transmembrane region" description="Helical" evidence="14">
    <location>
        <begin position="294"/>
        <end position="316"/>
    </location>
</feature>
<keyword evidence="9 13" id="KW-0830">Ubiquinone</keyword>
<dbReference type="InterPro" id="IPR001694">
    <property type="entry name" value="NADH_UbQ_OxRdtase_su1/FPO"/>
</dbReference>
<dbReference type="GO" id="GO:0005743">
    <property type="term" value="C:mitochondrial inner membrane"/>
    <property type="evidence" value="ECO:0007669"/>
    <property type="project" value="UniProtKB-SubCell"/>
</dbReference>
<dbReference type="AlphaFoldDB" id="A0A8K1TMY5"/>
<feature type="transmembrane region" description="Helical" evidence="14">
    <location>
        <begin position="109"/>
        <end position="129"/>
    </location>
</feature>
<protein>
    <recommendedName>
        <fullName evidence="4 13">NADH-ubiquinone oxidoreductase chain 1</fullName>
        <ecNumber evidence="13">7.1.1.2</ecNumber>
    </recommendedName>
</protein>